<accession>V4KQ05</accession>
<dbReference type="Gene3D" id="3.90.1320.10">
    <property type="entry name" value="Outer-capsid protein sigma 3, large lobe"/>
    <property type="match status" value="1"/>
</dbReference>
<sequence>MASFNNFVLLILLTIALILVPEAAQGRRRRVIPSGEQKKELERQLKAINEPAIKSFKTQQGDILDCIDIHKQLAFDHHLLKNQSVQLKPTSVPEWITSNKISRKVDPLQLLQEGINCPEGTVIVKRTTMQDLMHAKRLKSMGFDGPRHFITDRNNNDSTGQFYVATVNYGPSSFSGVKGHLNLWDPQVSQDQISLAFMAVAGGPKEQFASIFVGWMVNPSLYQLSEDHVRLYTYWSVSFELPIEGSMSGCYDITCPGFVQVSKTIPLGALLQPISVYNGTQYDISLSLYQDRVKGDWWFSYHEENVGYWPASLFMARGFANRANYASWGGQVYSPVTEKTPVMGSGNWPSEGLSKVAYVNSIKIIDHLGNVLDPEIDSLKARETSSKCYKAMYIHEEDKDIWRRALYYGGPAGCIGE</sequence>
<feature type="chain" id="PRO_5004722492" description="Neprosin PEP catalytic domain-containing protein" evidence="1">
    <location>
        <begin position="27"/>
        <end position="417"/>
    </location>
</feature>
<name>V4KQ05_EUTSA</name>
<evidence type="ECO:0000313" key="3">
    <source>
        <dbReference type="EMBL" id="ESQ33414.1"/>
    </source>
</evidence>
<feature type="signal peptide" evidence="1">
    <location>
        <begin position="1"/>
        <end position="26"/>
    </location>
</feature>
<organism evidence="3 4">
    <name type="scientific">Eutrema salsugineum</name>
    <name type="common">Saltwater cress</name>
    <name type="synonym">Sisymbrium salsugineum</name>
    <dbReference type="NCBI Taxonomy" id="72664"/>
    <lineage>
        <taxon>Eukaryota</taxon>
        <taxon>Viridiplantae</taxon>
        <taxon>Streptophyta</taxon>
        <taxon>Embryophyta</taxon>
        <taxon>Tracheophyta</taxon>
        <taxon>Spermatophyta</taxon>
        <taxon>Magnoliopsida</taxon>
        <taxon>eudicotyledons</taxon>
        <taxon>Gunneridae</taxon>
        <taxon>Pentapetalae</taxon>
        <taxon>rosids</taxon>
        <taxon>malvids</taxon>
        <taxon>Brassicales</taxon>
        <taxon>Brassicaceae</taxon>
        <taxon>Eutremeae</taxon>
        <taxon>Eutrema</taxon>
    </lineage>
</organism>
<dbReference type="KEGG" id="eus:EUTSA_v10009935mg"/>
<dbReference type="PROSITE" id="PS52045">
    <property type="entry name" value="NEPROSIN_PEP_CD"/>
    <property type="match status" value="1"/>
</dbReference>
<dbReference type="AlphaFoldDB" id="V4KQ05"/>
<keyword evidence="1" id="KW-0732">Signal</keyword>
<reference evidence="3 4" key="1">
    <citation type="journal article" date="2013" name="Front. Plant Sci.">
        <title>The Reference Genome of the Halophytic Plant Eutrema salsugineum.</title>
        <authorList>
            <person name="Yang R."/>
            <person name="Jarvis D.E."/>
            <person name="Chen H."/>
            <person name="Beilstein M.A."/>
            <person name="Grimwood J."/>
            <person name="Jenkins J."/>
            <person name="Shu S."/>
            <person name="Prochnik S."/>
            <person name="Xin M."/>
            <person name="Ma C."/>
            <person name="Schmutz J."/>
            <person name="Wing R.A."/>
            <person name="Mitchell-Olds T."/>
            <person name="Schumaker K.S."/>
            <person name="Wang X."/>
        </authorList>
    </citation>
    <scope>NUCLEOTIDE SEQUENCE [LARGE SCALE GENOMIC DNA]</scope>
</reference>
<feature type="domain" description="Neprosin PEP catalytic" evidence="2">
    <location>
        <begin position="155"/>
        <end position="415"/>
    </location>
</feature>
<dbReference type="InterPro" id="IPR053168">
    <property type="entry name" value="Glutamic_endopeptidase"/>
</dbReference>
<dbReference type="Pfam" id="PF03080">
    <property type="entry name" value="Neprosin"/>
    <property type="match status" value="1"/>
</dbReference>
<dbReference type="EMBL" id="KI517683">
    <property type="protein sequence ID" value="ESQ33414.1"/>
    <property type="molecule type" value="Genomic_DNA"/>
</dbReference>
<dbReference type="InterPro" id="IPR004314">
    <property type="entry name" value="Neprosin"/>
</dbReference>
<proteinExistence type="predicted"/>
<dbReference type="Pfam" id="PF14365">
    <property type="entry name" value="Neprosin_AP"/>
    <property type="match status" value="1"/>
</dbReference>
<dbReference type="eggNOG" id="ENOG502QU6K">
    <property type="taxonomic scope" value="Eukaryota"/>
</dbReference>
<dbReference type="PANTHER" id="PTHR31589">
    <property type="entry name" value="PROTEIN, PUTATIVE (DUF239)-RELATED-RELATED"/>
    <property type="match status" value="1"/>
</dbReference>
<evidence type="ECO:0000313" key="4">
    <source>
        <dbReference type="Proteomes" id="UP000030689"/>
    </source>
</evidence>
<dbReference type="STRING" id="72664.V4KQ05"/>
<keyword evidence="4" id="KW-1185">Reference proteome</keyword>
<dbReference type="PANTHER" id="PTHR31589:SF61">
    <property type="entry name" value="CARBOXYL-TERMINAL PEPTIDASE-RELATED"/>
    <property type="match status" value="1"/>
</dbReference>
<dbReference type="InterPro" id="IPR025521">
    <property type="entry name" value="Neprosin_propep"/>
</dbReference>
<dbReference type="OMA" id="VECPRGM"/>
<dbReference type="Gramene" id="ESQ33414">
    <property type="protein sequence ID" value="ESQ33414"/>
    <property type="gene ID" value="EUTSA_v10009935mg"/>
</dbReference>
<evidence type="ECO:0000259" key="2">
    <source>
        <dbReference type="PROSITE" id="PS52045"/>
    </source>
</evidence>
<evidence type="ECO:0000256" key="1">
    <source>
        <dbReference type="SAM" id="SignalP"/>
    </source>
</evidence>
<gene>
    <name evidence="3" type="ORF">EUTSA_v10009935mg</name>
</gene>
<dbReference type="Proteomes" id="UP000030689">
    <property type="component" value="Unassembled WGS sequence"/>
</dbReference>
<protein>
    <recommendedName>
        <fullName evidence="2">Neprosin PEP catalytic domain-containing protein</fullName>
    </recommendedName>
</protein>